<evidence type="ECO:0000256" key="4">
    <source>
        <dbReference type="ARBA" id="ARBA00022490"/>
    </source>
</evidence>
<dbReference type="SUPFAM" id="SSF53738">
    <property type="entry name" value="Phosphoglucomutase, first 3 domains"/>
    <property type="match status" value="3"/>
</dbReference>
<dbReference type="InterPro" id="IPR005846">
    <property type="entry name" value="A-D-PHexomutase_a/b/a-III"/>
</dbReference>
<dbReference type="InterPro" id="IPR016055">
    <property type="entry name" value="A-D-PHexomutase_a/b/a-I/II/III"/>
</dbReference>
<evidence type="ECO:0000259" key="12">
    <source>
        <dbReference type="Pfam" id="PF02879"/>
    </source>
</evidence>
<comment type="cofactor">
    <cofactor evidence="1">
        <name>Mg(2+)</name>
        <dbReference type="ChEBI" id="CHEBI:18420"/>
    </cofactor>
</comment>
<evidence type="ECO:0000256" key="1">
    <source>
        <dbReference type="ARBA" id="ARBA00001946"/>
    </source>
</evidence>
<keyword evidence="15" id="KW-1185">Reference proteome</keyword>
<keyword evidence="8" id="KW-0460">Magnesium</keyword>
<dbReference type="Pfam" id="PF02880">
    <property type="entry name" value="PGM_PMM_III"/>
    <property type="match status" value="1"/>
</dbReference>
<feature type="domain" description="Alpha-D-phosphohexomutase alpha/beta/alpha" evidence="13">
    <location>
        <begin position="366"/>
        <end position="465"/>
    </location>
</feature>
<evidence type="ECO:0000256" key="2">
    <source>
        <dbReference type="ARBA" id="ARBA00004496"/>
    </source>
</evidence>
<dbReference type="GO" id="GO:0000287">
    <property type="term" value="F:magnesium ion binding"/>
    <property type="evidence" value="ECO:0007669"/>
    <property type="project" value="InterPro"/>
</dbReference>
<keyword evidence="9" id="KW-0413">Isomerase</keyword>
<evidence type="ECO:0000256" key="6">
    <source>
        <dbReference type="ARBA" id="ARBA00022553"/>
    </source>
</evidence>
<dbReference type="FunFam" id="3.40.120.10:FF:000017">
    <property type="entry name" value="glucose 1,6-bisphosphate synthase"/>
    <property type="match status" value="1"/>
</dbReference>
<dbReference type="OrthoDB" id="8300170at2759"/>
<feature type="domain" description="Alpha-D-phosphohexomutase alpha/beta/alpha" evidence="12">
    <location>
        <begin position="221"/>
        <end position="326"/>
    </location>
</feature>
<keyword evidence="5" id="KW-0313">Glucose metabolism</keyword>
<accession>A0A9W9ZX89</accession>
<dbReference type="PANTHER" id="PTHR45745:SF1">
    <property type="entry name" value="PHOSPHOGLUCOMUTASE 2B-RELATED"/>
    <property type="match status" value="1"/>
</dbReference>
<evidence type="ECO:0000313" key="14">
    <source>
        <dbReference type="EMBL" id="KAJ7389556.1"/>
    </source>
</evidence>
<organism evidence="14 15">
    <name type="scientific">Desmophyllum pertusum</name>
    <dbReference type="NCBI Taxonomy" id="174260"/>
    <lineage>
        <taxon>Eukaryota</taxon>
        <taxon>Metazoa</taxon>
        <taxon>Cnidaria</taxon>
        <taxon>Anthozoa</taxon>
        <taxon>Hexacorallia</taxon>
        <taxon>Scleractinia</taxon>
        <taxon>Caryophylliina</taxon>
        <taxon>Caryophylliidae</taxon>
        <taxon>Desmophyllum</taxon>
    </lineage>
</organism>
<comment type="subcellular location">
    <subcellularLocation>
        <location evidence="2">Cytoplasm</location>
    </subcellularLocation>
</comment>
<dbReference type="Gene3D" id="3.40.120.10">
    <property type="entry name" value="Alpha-D-Glucose-1,6-Bisphosphate, subunit A, domain 3"/>
    <property type="match status" value="3"/>
</dbReference>
<comment type="caution">
    <text evidence="14">The sequence shown here is derived from an EMBL/GenBank/DDBJ whole genome shotgun (WGS) entry which is preliminary data.</text>
</comment>
<keyword evidence="4" id="KW-0963">Cytoplasm</keyword>
<dbReference type="Pfam" id="PF02879">
    <property type="entry name" value="PGM_PMM_II"/>
    <property type="match status" value="1"/>
</dbReference>
<dbReference type="InterPro" id="IPR036900">
    <property type="entry name" value="A-D-PHexomutase_C_sf"/>
</dbReference>
<dbReference type="InterPro" id="IPR005845">
    <property type="entry name" value="A-D-PHexomutase_a/b/a-II"/>
</dbReference>
<evidence type="ECO:0000259" key="11">
    <source>
        <dbReference type="Pfam" id="PF02878"/>
    </source>
</evidence>
<dbReference type="Proteomes" id="UP001163046">
    <property type="component" value="Unassembled WGS sequence"/>
</dbReference>
<keyword evidence="10" id="KW-0119">Carbohydrate metabolism</keyword>
<dbReference type="GO" id="GO:0005737">
    <property type="term" value="C:cytoplasm"/>
    <property type="evidence" value="ECO:0007669"/>
    <property type="project" value="UniProtKB-SubCell"/>
</dbReference>
<evidence type="ECO:0000256" key="5">
    <source>
        <dbReference type="ARBA" id="ARBA00022526"/>
    </source>
</evidence>
<dbReference type="PROSITE" id="PS00710">
    <property type="entry name" value="PGM_PMM"/>
    <property type="match status" value="1"/>
</dbReference>
<dbReference type="GO" id="GO:0006006">
    <property type="term" value="P:glucose metabolic process"/>
    <property type="evidence" value="ECO:0007669"/>
    <property type="project" value="UniProtKB-KW"/>
</dbReference>
<evidence type="ECO:0000313" key="15">
    <source>
        <dbReference type="Proteomes" id="UP001163046"/>
    </source>
</evidence>
<gene>
    <name evidence="14" type="primary">PGM2_1</name>
    <name evidence="14" type="ORF">OS493_030601</name>
</gene>
<dbReference type="GO" id="GO:0008973">
    <property type="term" value="F:phosphopentomutase activity"/>
    <property type="evidence" value="ECO:0007669"/>
    <property type="project" value="TreeGrafter"/>
</dbReference>
<evidence type="ECO:0000256" key="3">
    <source>
        <dbReference type="ARBA" id="ARBA00010231"/>
    </source>
</evidence>
<dbReference type="AlphaFoldDB" id="A0A9W9ZX89"/>
<proteinExistence type="inferred from homology"/>
<evidence type="ECO:0000256" key="9">
    <source>
        <dbReference type="ARBA" id="ARBA00023235"/>
    </source>
</evidence>
<dbReference type="CDD" id="cd05799">
    <property type="entry name" value="PGM2"/>
    <property type="match status" value="1"/>
</dbReference>
<dbReference type="GO" id="GO:0005634">
    <property type="term" value="C:nucleus"/>
    <property type="evidence" value="ECO:0007669"/>
    <property type="project" value="TreeGrafter"/>
</dbReference>
<dbReference type="FunFam" id="3.40.120.10:FF:000035">
    <property type="entry name" value="Pgm3p"/>
    <property type="match status" value="1"/>
</dbReference>
<dbReference type="Pfam" id="PF02878">
    <property type="entry name" value="PGM_PMM_I"/>
    <property type="match status" value="1"/>
</dbReference>
<evidence type="ECO:0000256" key="7">
    <source>
        <dbReference type="ARBA" id="ARBA00022723"/>
    </source>
</evidence>
<reference evidence="14" key="1">
    <citation type="submission" date="2023-01" db="EMBL/GenBank/DDBJ databases">
        <title>Genome assembly of the deep-sea coral Lophelia pertusa.</title>
        <authorList>
            <person name="Herrera S."/>
            <person name="Cordes E."/>
        </authorList>
    </citation>
    <scope>NUCLEOTIDE SEQUENCE</scope>
    <source>
        <strain evidence="14">USNM1676648</strain>
        <tissue evidence="14">Polyp</tissue>
    </source>
</reference>
<dbReference type="SUPFAM" id="SSF55957">
    <property type="entry name" value="Phosphoglucomutase, C-terminal domain"/>
    <property type="match status" value="1"/>
</dbReference>
<dbReference type="InterPro" id="IPR016066">
    <property type="entry name" value="A-D-PHexomutase_CS"/>
</dbReference>
<dbReference type="PANTHER" id="PTHR45745">
    <property type="entry name" value="PHOSPHOMANNOMUTASE 45A"/>
    <property type="match status" value="1"/>
</dbReference>
<evidence type="ECO:0000256" key="10">
    <source>
        <dbReference type="ARBA" id="ARBA00023277"/>
    </source>
</evidence>
<name>A0A9W9ZX89_9CNID</name>
<keyword evidence="7" id="KW-0479">Metal-binding</keyword>
<evidence type="ECO:0000259" key="13">
    <source>
        <dbReference type="Pfam" id="PF02880"/>
    </source>
</evidence>
<dbReference type="GO" id="GO:0006166">
    <property type="term" value="P:purine ribonucleoside salvage"/>
    <property type="evidence" value="ECO:0007669"/>
    <property type="project" value="TreeGrafter"/>
</dbReference>
<keyword evidence="6" id="KW-0597">Phosphoprotein</keyword>
<dbReference type="EMBL" id="MU825429">
    <property type="protein sequence ID" value="KAJ7389556.1"/>
    <property type="molecule type" value="Genomic_DNA"/>
</dbReference>
<feature type="domain" description="Alpha-D-phosphohexomutase alpha/beta/alpha" evidence="11">
    <location>
        <begin position="57"/>
        <end position="195"/>
    </location>
</feature>
<protein>
    <submittedName>
        <fullName evidence="14">Phosphoglucomutase-2</fullName>
    </submittedName>
</protein>
<sequence length="605" mass="68005">MADCGTSQVNSGDGELDEKIAEWLSLDKYPASIAEVTQMIKEMKFDELRQMMMSPLSFGTAGLRSRMGAGFNRINDLTIIQATQGLCRYLEALFPDVKERGVVVGYDARHNSERFAQRTSNVFTSQGIPVYLMSEITPTPFVPYSVVKYKCACGVMVTASHNPKDDNGYKVYLDNGAQIKSPHDKGISQCIEENKVPWKDSWELCISSPLIRDPFMEICASYYEDIKKYSHYSEENSRTKLKYTFTPMHGVGQRFAELAFEAFNLPPFVSVREQMVPDPEFPTVRYPNPEEGKSALDLAMKTASENNCTVILANDPDSDRMALAEKQPNGQWKVFSGNETGSMFGWWAFTCHKRQHAELYPGSSVYMIASTVSSKMLQAMAKEEGFLFEETLTGFKWMGNLACDLMAQGKTVLFSFEEAIGFMFGTNVLDKDGISAAVVMAEMASYLNRHGLTLTEQLNKLYKRYGVHVSNNSYYLCYSPLTITKIFDRIRTLENGQYPSACGPYRLSGIRDLTAGYDNTKPDNKPILPVSKSSQMITFYFENGCVATLRTSGTEPKIKYYTELACKPGDNVDIPTANQTLQNIVNRIVQEYLQPEVNNLTPKQD</sequence>
<dbReference type="InterPro" id="IPR005844">
    <property type="entry name" value="A-D-PHexomutase_a/b/a-I"/>
</dbReference>
<evidence type="ECO:0000256" key="8">
    <source>
        <dbReference type="ARBA" id="ARBA00022842"/>
    </source>
</evidence>
<comment type="similarity">
    <text evidence="3">Belongs to the phosphohexose mutase family.</text>
</comment>